<feature type="transmembrane region" description="Helical" evidence="9">
    <location>
        <begin position="1080"/>
        <end position="1096"/>
    </location>
</feature>
<evidence type="ECO:0000256" key="4">
    <source>
        <dbReference type="ARBA" id="ARBA00022741"/>
    </source>
</evidence>
<feature type="region of interest" description="Disordered" evidence="8">
    <location>
        <begin position="1577"/>
        <end position="1626"/>
    </location>
</feature>
<protein>
    <recommendedName>
        <fullName evidence="14">ABC transporter</fullName>
    </recommendedName>
</protein>
<keyword evidence="4" id="KW-0547">Nucleotide-binding</keyword>
<dbReference type="KEGG" id="amus:LMH87_004272"/>
<feature type="region of interest" description="Disordered" evidence="8">
    <location>
        <begin position="1726"/>
        <end position="1745"/>
    </location>
</feature>
<accession>A0A9W8Q4A4</accession>
<evidence type="ECO:0000256" key="3">
    <source>
        <dbReference type="ARBA" id="ARBA00022692"/>
    </source>
</evidence>
<evidence type="ECO:0000256" key="9">
    <source>
        <dbReference type="SAM" id="Phobius"/>
    </source>
</evidence>
<keyword evidence="2" id="KW-0813">Transport</keyword>
<dbReference type="GO" id="GO:0005524">
    <property type="term" value="F:ATP binding"/>
    <property type="evidence" value="ECO:0007669"/>
    <property type="project" value="UniProtKB-KW"/>
</dbReference>
<feature type="transmembrane region" description="Helical" evidence="9">
    <location>
        <begin position="976"/>
        <end position="999"/>
    </location>
</feature>
<dbReference type="GeneID" id="80891431"/>
<reference evidence="12" key="1">
    <citation type="journal article" date="2023" name="Access Microbiol">
        <title>De-novo genome assembly for Akanthomyces muscarius, a biocontrol agent of insect agricultural pests.</title>
        <authorList>
            <person name="Erdos Z."/>
            <person name="Studholme D.J."/>
            <person name="Raymond B."/>
            <person name="Sharma M."/>
        </authorList>
    </citation>
    <scope>NUCLEOTIDE SEQUENCE</scope>
    <source>
        <strain evidence="12">Ve6</strain>
    </source>
</reference>
<dbReference type="InterPro" id="IPR003593">
    <property type="entry name" value="AAA+_ATPase"/>
</dbReference>
<dbReference type="GO" id="GO:0016020">
    <property type="term" value="C:membrane"/>
    <property type="evidence" value="ECO:0007669"/>
    <property type="project" value="UniProtKB-SubCell"/>
</dbReference>
<organism evidence="12 13">
    <name type="scientific">Akanthomyces muscarius</name>
    <name type="common">Entomopathogenic fungus</name>
    <name type="synonym">Lecanicillium muscarium</name>
    <dbReference type="NCBI Taxonomy" id="2231603"/>
    <lineage>
        <taxon>Eukaryota</taxon>
        <taxon>Fungi</taxon>
        <taxon>Dikarya</taxon>
        <taxon>Ascomycota</taxon>
        <taxon>Pezizomycotina</taxon>
        <taxon>Sordariomycetes</taxon>
        <taxon>Hypocreomycetidae</taxon>
        <taxon>Hypocreales</taxon>
        <taxon>Cordycipitaceae</taxon>
        <taxon>Akanthomyces</taxon>
    </lineage>
</organism>
<dbReference type="PROSITE" id="PS50893">
    <property type="entry name" value="ABC_TRANSPORTER_2"/>
    <property type="match status" value="2"/>
</dbReference>
<evidence type="ECO:0000256" key="2">
    <source>
        <dbReference type="ARBA" id="ARBA00022448"/>
    </source>
</evidence>
<dbReference type="RefSeq" id="XP_056049090.1">
    <property type="nucleotide sequence ID" value="XM_056195464.1"/>
</dbReference>
<dbReference type="PANTHER" id="PTHR24223">
    <property type="entry name" value="ATP-BINDING CASSETTE SUB-FAMILY C"/>
    <property type="match status" value="1"/>
</dbReference>
<dbReference type="PANTHER" id="PTHR24223:SF269">
    <property type="entry name" value="ABC MULTIDRUG TRANSPORTER (EUROFUNG)-RELATED"/>
    <property type="match status" value="1"/>
</dbReference>
<dbReference type="Proteomes" id="UP001144673">
    <property type="component" value="Chromosome 2"/>
</dbReference>
<evidence type="ECO:0000256" key="5">
    <source>
        <dbReference type="ARBA" id="ARBA00022840"/>
    </source>
</evidence>
<evidence type="ECO:0000256" key="6">
    <source>
        <dbReference type="ARBA" id="ARBA00022989"/>
    </source>
</evidence>
<feature type="transmembrane region" description="Helical" evidence="9">
    <location>
        <begin position="157"/>
        <end position="177"/>
    </location>
</feature>
<proteinExistence type="predicted"/>
<dbReference type="Pfam" id="PF00005">
    <property type="entry name" value="ABC_tran"/>
    <property type="match status" value="2"/>
</dbReference>
<feature type="compositionally biased region" description="Polar residues" evidence="8">
    <location>
        <begin position="1596"/>
        <end position="1607"/>
    </location>
</feature>
<comment type="caution">
    <text evidence="12">The sequence shown here is derived from an EMBL/GenBank/DDBJ whole genome shotgun (WGS) entry which is preliminary data.</text>
</comment>
<feature type="domain" description="ABC transporter" evidence="10">
    <location>
        <begin position="663"/>
        <end position="890"/>
    </location>
</feature>
<feature type="transmembrane region" description="Helical" evidence="9">
    <location>
        <begin position="91"/>
        <end position="109"/>
    </location>
</feature>
<feature type="transmembrane region" description="Helical" evidence="9">
    <location>
        <begin position="945"/>
        <end position="964"/>
    </location>
</feature>
<evidence type="ECO:0000259" key="11">
    <source>
        <dbReference type="PROSITE" id="PS50929"/>
    </source>
</evidence>
<evidence type="ECO:0000259" key="10">
    <source>
        <dbReference type="PROSITE" id="PS50893"/>
    </source>
</evidence>
<dbReference type="InterPro" id="IPR027417">
    <property type="entry name" value="P-loop_NTPase"/>
</dbReference>
<keyword evidence="13" id="KW-1185">Reference proteome</keyword>
<feature type="transmembrane region" description="Helical" evidence="9">
    <location>
        <begin position="439"/>
        <end position="460"/>
    </location>
</feature>
<evidence type="ECO:0000256" key="8">
    <source>
        <dbReference type="SAM" id="MobiDB-lite"/>
    </source>
</evidence>
<dbReference type="SUPFAM" id="SSF52540">
    <property type="entry name" value="P-loop containing nucleoside triphosphate hydrolases"/>
    <property type="match status" value="2"/>
</dbReference>
<keyword evidence="3 9" id="KW-0812">Transmembrane</keyword>
<feature type="compositionally biased region" description="Basic and acidic residues" evidence="8">
    <location>
        <begin position="1824"/>
        <end position="1833"/>
    </location>
</feature>
<evidence type="ECO:0000256" key="1">
    <source>
        <dbReference type="ARBA" id="ARBA00004370"/>
    </source>
</evidence>
<dbReference type="SUPFAM" id="SSF90123">
    <property type="entry name" value="ABC transporter transmembrane region"/>
    <property type="match status" value="2"/>
</dbReference>
<dbReference type="GO" id="GO:0016887">
    <property type="term" value="F:ATP hydrolysis activity"/>
    <property type="evidence" value="ECO:0007669"/>
    <property type="project" value="InterPro"/>
</dbReference>
<dbReference type="EMBL" id="JAJHUN010000011">
    <property type="protein sequence ID" value="KAJ4145420.1"/>
    <property type="molecule type" value="Genomic_DNA"/>
</dbReference>
<evidence type="ECO:0000313" key="13">
    <source>
        <dbReference type="Proteomes" id="UP001144673"/>
    </source>
</evidence>
<keyword evidence="6 9" id="KW-1133">Transmembrane helix</keyword>
<feature type="transmembrane region" description="Helical" evidence="9">
    <location>
        <begin position="129"/>
        <end position="151"/>
    </location>
</feature>
<keyword evidence="7 9" id="KW-0472">Membrane</keyword>
<dbReference type="PROSITE" id="PS50929">
    <property type="entry name" value="ABC_TM1F"/>
    <property type="match status" value="1"/>
</dbReference>
<name>A0A9W8Q4A4_AKAMU</name>
<dbReference type="SMART" id="SM00382">
    <property type="entry name" value="AAA"/>
    <property type="match status" value="2"/>
</dbReference>
<dbReference type="Gene3D" id="1.20.1560.10">
    <property type="entry name" value="ABC transporter type 1, transmembrane domain"/>
    <property type="match status" value="2"/>
</dbReference>
<dbReference type="InterPro" id="IPR050173">
    <property type="entry name" value="ABC_transporter_C-like"/>
</dbReference>
<feature type="domain" description="ABC transmembrane type-1" evidence="11">
    <location>
        <begin position="987"/>
        <end position="1218"/>
    </location>
</feature>
<feature type="compositionally biased region" description="Polar residues" evidence="8">
    <location>
        <begin position="1834"/>
        <end position="1855"/>
    </location>
</feature>
<feature type="compositionally biased region" description="Polar residues" evidence="8">
    <location>
        <begin position="1614"/>
        <end position="1626"/>
    </location>
</feature>
<gene>
    <name evidence="12" type="ORF">LMH87_004272</name>
</gene>
<dbReference type="GO" id="GO:0140359">
    <property type="term" value="F:ABC-type transporter activity"/>
    <property type="evidence" value="ECO:0007669"/>
    <property type="project" value="InterPro"/>
</dbReference>
<comment type="subcellular location">
    <subcellularLocation>
        <location evidence="1">Membrane</location>
    </subcellularLocation>
</comment>
<dbReference type="PROSITE" id="PS00211">
    <property type="entry name" value="ABC_TRANSPORTER_1"/>
    <property type="match status" value="1"/>
</dbReference>
<feature type="region of interest" description="Disordered" evidence="8">
    <location>
        <begin position="1506"/>
        <end position="1540"/>
    </location>
</feature>
<evidence type="ECO:0000313" key="12">
    <source>
        <dbReference type="EMBL" id="KAJ4145420.1"/>
    </source>
</evidence>
<dbReference type="InterPro" id="IPR003439">
    <property type="entry name" value="ABC_transporter-like_ATP-bd"/>
</dbReference>
<feature type="region of interest" description="Disordered" evidence="8">
    <location>
        <begin position="1819"/>
        <end position="1855"/>
    </location>
</feature>
<feature type="domain" description="ABC transporter" evidence="10">
    <location>
        <begin position="1254"/>
        <end position="1505"/>
    </location>
</feature>
<dbReference type="InterPro" id="IPR011527">
    <property type="entry name" value="ABC1_TM_dom"/>
</dbReference>
<keyword evidence="5" id="KW-0067">ATP-binding</keyword>
<dbReference type="Pfam" id="PF00664">
    <property type="entry name" value="ABC_membrane"/>
    <property type="match status" value="1"/>
</dbReference>
<dbReference type="Gene3D" id="3.40.50.300">
    <property type="entry name" value="P-loop containing nucleotide triphosphate hydrolases"/>
    <property type="match status" value="2"/>
</dbReference>
<sequence>MQHPPSILDVATDNAYNAHRHLYLLKPFLRALIVRRRRLRNLGHRQSTLIHNQLLLSRANAGAMVFPPQTTPSVFYGINKISGVILHSNGVIVPVITSLLLLGAIPASLIHYAQQTACDCHRQYPRAKLLLSSILVVIELIALGLPVILAVPCDNEIPASAFLSFIAAGVVLAVIFAENRRSIDAPEFFNNYLLVEFVLDGAKSIYFHDQCSANGTLAAVAGATRLLLLAFNRGPRTRPPGGRTRHDHSINGLDSGRWGYLNLAFLNPMLIFKLDLPTLMGKSGNLNPELSPKFLHQRLKHIWQQSDQHCSKSLARTCLRTWSGSLTASVTFRFAYTLFALAQPFVLYEILAALNRNETDLRENVKLFCGLGFVLGGKAAMSSTATHALNGLVCRVRGGLTCLVLEKHQNLTRFDAKSSRAEMLFIFDIENIAKGLSQVLKLAFVFIDGCLGMYCLSYLVGPSSGILALSTLAATRAAFFFGRQIVSSLATWRQDLDRRIWKTSNILKQLSAIKMIGLGPSISDFIEKLHAEELESYQAFRKVQSAFELVVAFSSLITPPAVVGIALLCNTFTAALSPAMFFSTWNLIALQCNPMSAFSQAYSEAIVTLESFDRIQAFLSLDDRTDDRALITTTPTAYPVRATPAFSRRGTAQTPVEALPHCIEFRNVTVTPYGSKSPLYRNVNLSIRRGQIVALVGRRGSGKSALLESMLGESKLTEGFVYFSAGVMAYNSQFAWLKNASVRDNVIGPLSFDSQRFKKVMKCCLLDEDLKKLPGSDGYIVGIGGANLSGGQRQRLALARALYPNPAVVLLDDLFSSLDRRTAASILYRLLGNDGLLRVSGCTVVFATSLVESFDVADQFLTLDIAENIVKLEPNTRQAHITNFLLAQHVSAPEALEEREQEALRRTFDARNLPSFNFDRDLVPHTYREPMAFWLLFSSIGKRKLLFWCSLILLICTLEVFSKLKLQAWSDKERNASGFFLGYSCPFLFSCFVGLFLFWTTRIKNTSNASVYLHRRLLEVTMGSTSGFMTDAGSSSIANRFSQSVSHFTGSLPTCLLKILYYGTALTLSCTIILKGPTNLAYVLLALIVCVMRAYVKTSGELRHMKAKEMAPLHTFFQETATGLVHSRALRWQSHHMEHGFRLIDNQQKAFVYSIYVEEWLQAMSSVVACVTAMVIAASALFGGGGGTTAMVGLALHQATLLSDLIYETAQSWAIFDDTWAVISDFFLFMKSVPQEHKPPELQLPKEWPTLGIIEFKQVTARYGPGESDVLRDISLTIEPGQKVCLFGRTGSGKTSLLLALLGFLEYEGTIEIDGIDIATIPRQLLRSRIVALSQEPVQLEGSVRFNILSYENLASAEIDAEEDQNGTTTEFDQELIDILSGMGVWDEIEAQGGMETIMADAGLTRAALQMICFARSVVRYHRSNGAIVLIDEATNGIDAKRDAAVQSAVWQFFEGCTILQVAHIEESIRDAELSVELTKGRISHMQVNQTLPPGVISRSREMLSPESLIGSPGPAPPSPSEPDSSLEDDELSLNRDVPPPASDVISISRVLQQASAGVASLRDSIMSPRRVLALANDTKPPSTLRLDPARAPTQVERSLSGESSVQGDDEYPQTHTDGFRSTQFGNAQQPIHSLPQRLNDSFPDIQSPMHSPIRAFHLPYTNVQQRATGPVTGNDQLFSSIERPLRHRQNPFLQQATNAPQQMFLHGQQSAPGTQLYGQQAFHGQQSPHAQRSFYGQQAAHGQQVIQEQRPPFGRQPFYGQQTVHAQQAAHNQQPVHDQRPFYGQQVVRDQQAVYAQHGSHEQVVYGGRVNEYGYPSNMMYHSEPHEGDETSHSGSYSTDSESTYLRSSIETGS</sequence>
<dbReference type="InterPro" id="IPR017871">
    <property type="entry name" value="ABC_transporter-like_CS"/>
</dbReference>
<dbReference type="InterPro" id="IPR036640">
    <property type="entry name" value="ABC1_TM_sf"/>
</dbReference>
<evidence type="ECO:0008006" key="14">
    <source>
        <dbReference type="Google" id="ProtNLM"/>
    </source>
</evidence>
<evidence type="ECO:0000256" key="7">
    <source>
        <dbReference type="ARBA" id="ARBA00023136"/>
    </source>
</evidence>